<evidence type="ECO:0000313" key="4">
    <source>
        <dbReference type="Proteomes" id="UP000472971"/>
    </source>
</evidence>
<dbReference type="RefSeq" id="WP_163239120.1">
    <property type="nucleotide sequence ID" value="NZ_CP082780.1"/>
</dbReference>
<reference evidence="3 4" key="1">
    <citation type="submission" date="2020-02" db="EMBL/GenBank/DDBJ databases">
        <title>Bacillus aquiflavi sp. nov., isolated from yellow water of strong flavor Chinese baijiu in Yibin region of China.</title>
        <authorList>
            <person name="Xie J."/>
        </authorList>
    </citation>
    <scope>NUCLEOTIDE SEQUENCE [LARGE SCALE GENOMIC DNA]</scope>
    <source>
        <strain evidence="3 4">3H-10</strain>
    </source>
</reference>
<comment type="caution">
    <text evidence="3">The sequence shown here is derived from an EMBL/GenBank/DDBJ whole genome shotgun (WGS) entry which is preliminary data.</text>
</comment>
<dbReference type="PANTHER" id="PTHR37299">
    <property type="entry name" value="TRANSCRIPTIONAL REGULATOR-RELATED"/>
    <property type="match status" value="1"/>
</dbReference>
<reference evidence="2 5" key="2">
    <citation type="submission" date="2020-07" db="EMBL/GenBank/DDBJ databases">
        <authorList>
            <person name="Feng H."/>
        </authorList>
    </citation>
    <scope>NUCLEOTIDE SEQUENCE [LARGE SCALE GENOMIC DNA]</scope>
    <source>
        <strain evidence="2">S-12</strain>
        <strain evidence="5">s-12</strain>
    </source>
</reference>
<evidence type="ECO:0000313" key="5">
    <source>
        <dbReference type="Proteomes" id="UP000570010"/>
    </source>
</evidence>
<proteinExistence type="predicted"/>
<dbReference type="GO" id="GO:0000156">
    <property type="term" value="F:phosphorelay response regulator activity"/>
    <property type="evidence" value="ECO:0007669"/>
    <property type="project" value="InterPro"/>
</dbReference>
<keyword evidence="2" id="KW-0238">DNA-binding</keyword>
<dbReference type="Proteomes" id="UP000570010">
    <property type="component" value="Unassembled WGS sequence"/>
</dbReference>
<accession>A0A6B3VX66</accession>
<evidence type="ECO:0000313" key="3">
    <source>
        <dbReference type="EMBL" id="NEY80116.1"/>
    </source>
</evidence>
<dbReference type="AlphaFoldDB" id="A0A6B3VX66"/>
<evidence type="ECO:0000313" key="2">
    <source>
        <dbReference type="EMBL" id="MBA4535740.1"/>
    </source>
</evidence>
<dbReference type="Proteomes" id="UP000472971">
    <property type="component" value="Unassembled WGS sequence"/>
</dbReference>
<evidence type="ECO:0000259" key="1">
    <source>
        <dbReference type="PROSITE" id="PS50930"/>
    </source>
</evidence>
<feature type="domain" description="HTH LytTR-type" evidence="1">
    <location>
        <begin position="112"/>
        <end position="216"/>
    </location>
</feature>
<dbReference type="InterPro" id="IPR046947">
    <property type="entry name" value="LytR-like"/>
</dbReference>
<gene>
    <name evidence="3" type="ORF">G4D64_00970</name>
    <name evidence="2" type="ORF">H1Z61_00970</name>
</gene>
<protein>
    <submittedName>
        <fullName evidence="2 3">LytTR family transcriptional regulator</fullName>
    </submittedName>
</protein>
<keyword evidence="4" id="KW-1185">Reference proteome</keyword>
<dbReference type="Gene3D" id="2.40.50.40">
    <property type="match status" value="1"/>
</dbReference>
<dbReference type="InterPro" id="IPR007492">
    <property type="entry name" value="LytTR_DNA-bd_dom"/>
</dbReference>
<dbReference type="Gene3D" id="2.20.25.10">
    <property type="match status" value="1"/>
</dbReference>
<dbReference type="PANTHER" id="PTHR37299:SF4">
    <property type="entry name" value="TRANSCRIPTIONAL REGULATOR"/>
    <property type="match status" value="1"/>
</dbReference>
<dbReference type="GO" id="GO:0003677">
    <property type="term" value="F:DNA binding"/>
    <property type="evidence" value="ECO:0007669"/>
    <property type="project" value="UniProtKB-KW"/>
</dbReference>
<dbReference type="EMBL" id="JACEIO010000001">
    <property type="protein sequence ID" value="MBA4535740.1"/>
    <property type="molecule type" value="Genomic_DNA"/>
</dbReference>
<dbReference type="Pfam" id="PF04397">
    <property type="entry name" value="LytTR"/>
    <property type="match status" value="1"/>
</dbReference>
<name>A0A6B3VX66_9BACI</name>
<dbReference type="EMBL" id="JAAIWN010000001">
    <property type="protein sequence ID" value="NEY80116.1"/>
    <property type="molecule type" value="Genomic_DNA"/>
</dbReference>
<sequence length="216" mass="24550">MDQFTVSSIMQVIGEIVPKDTSIAVSDHKNYIYYQPSKKIDLKIKPGDQIKEGTATHKALTIRQKISEYIDREVFGVSYFGISFPIFESGIPKGAVTAILPTKPLNLLSSFITVRTEDRWVPISHSDIVFLEAENRKTKVQGTKATGTHKYNLSELEFFLPNQSFIRCHRSYIVNVNHIAEIQPDSHSTFLLVMNDRTKIPVSQTYASHFRKILGF</sequence>
<organism evidence="3 4">
    <name type="scientific">Bacillus aquiflavi</name>
    <dbReference type="NCBI Taxonomy" id="2672567"/>
    <lineage>
        <taxon>Bacteria</taxon>
        <taxon>Bacillati</taxon>
        <taxon>Bacillota</taxon>
        <taxon>Bacilli</taxon>
        <taxon>Bacillales</taxon>
        <taxon>Bacillaceae</taxon>
        <taxon>Bacillus</taxon>
    </lineage>
</organism>
<dbReference type="SMART" id="SM00850">
    <property type="entry name" value="LytTR"/>
    <property type="match status" value="1"/>
</dbReference>
<dbReference type="PROSITE" id="PS50930">
    <property type="entry name" value="HTH_LYTTR"/>
    <property type="match status" value="1"/>
</dbReference>